<dbReference type="AlphaFoldDB" id="I3Z2W2"/>
<dbReference type="STRING" id="866536.Belba_0937"/>
<dbReference type="HOGENOM" id="CLU_000445_5_1_10"/>
<keyword evidence="4" id="KW-0804">Transcription</keyword>
<evidence type="ECO:0000256" key="2">
    <source>
        <dbReference type="ARBA" id="ARBA00023015"/>
    </source>
</evidence>
<dbReference type="InterPro" id="IPR020449">
    <property type="entry name" value="Tscrpt_reg_AraC-type_HTH"/>
</dbReference>
<dbReference type="SMART" id="SM00448">
    <property type="entry name" value="REC"/>
    <property type="match status" value="1"/>
</dbReference>
<dbReference type="InterPro" id="IPR018062">
    <property type="entry name" value="HTH_AraC-typ_CS"/>
</dbReference>
<dbReference type="Pfam" id="PF12833">
    <property type="entry name" value="HTH_18"/>
    <property type="match status" value="1"/>
</dbReference>
<name>I3Z2W2_BELBD</name>
<dbReference type="PANTHER" id="PTHR43547">
    <property type="entry name" value="TWO-COMPONENT HISTIDINE KINASE"/>
    <property type="match status" value="1"/>
</dbReference>
<dbReference type="CDD" id="cd17574">
    <property type="entry name" value="REC_OmpR"/>
    <property type="match status" value="1"/>
</dbReference>
<evidence type="ECO:0000256" key="4">
    <source>
        <dbReference type="ARBA" id="ARBA00023163"/>
    </source>
</evidence>
<dbReference type="SUPFAM" id="SSF46689">
    <property type="entry name" value="Homeodomain-like"/>
    <property type="match status" value="1"/>
</dbReference>
<feature type="domain" description="Response regulatory" evidence="7">
    <location>
        <begin position="33"/>
        <end position="148"/>
    </location>
</feature>
<organism evidence="8 9">
    <name type="scientific">Belliella baltica (strain DSM 15883 / CIP 108006 / LMG 21964 / BA134)</name>
    <dbReference type="NCBI Taxonomy" id="866536"/>
    <lineage>
        <taxon>Bacteria</taxon>
        <taxon>Pseudomonadati</taxon>
        <taxon>Bacteroidota</taxon>
        <taxon>Cytophagia</taxon>
        <taxon>Cytophagales</taxon>
        <taxon>Cyclobacteriaceae</taxon>
        <taxon>Belliella</taxon>
    </lineage>
</organism>
<evidence type="ECO:0000259" key="7">
    <source>
        <dbReference type="PROSITE" id="PS50110"/>
    </source>
</evidence>
<dbReference type="PROSITE" id="PS50110">
    <property type="entry name" value="RESPONSE_REGULATORY"/>
    <property type="match status" value="1"/>
</dbReference>
<dbReference type="Proteomes" id="UP000006050">
    <property type="component" value="Chromosome"/>
</dbReference>
<dbReference type="OrthoDB" id="9790442at2"/>
<dbReference type="PRINTS" id="PR00032">
    <property type="entry name" value="HTHARAC"/>
</dbReference>
<evidence type="ECO:0000256" key="3">
    <source>
        <dbReference type="ARBA" id="ARBA00023125"/>
    </source>
</evidence>
<evidence type="ECO:0000259" key="6">
    <source>
        <dbReference type="PROSITE" id="PS01124"/>
    </source>
</evidence>
<dbReference type="EMBL" id="CP003281">
    <property type="protein sequence ID" value="AFL83580.1"/>
    <property type="molecule type" value="Genomic_DNA"/>
</dbReference>
<reference evidence="9" key="1">
    <citation type="submission" date="2012-06" db="EMBL/GenBank/DDBJ databases">
        <title>The complete genome of Belliella baltica DSM 15883.</title>
        <authorList>
            <person name="Lucas S."/>
            <person name="Copeland A."/>
            <person name="Lapidus A."/>
            <person name="Goodwin L."/>
            <person name="Pitluck S."/>
            <person name="Peters L."/>
            <person name="Mikhailova N."/>
            <person name="Davenport K."/>
            <person name="Kyrpides N."/>
            <person name="Mavromatis K."/>
            <person name="Pagani I."/>
            <person name="Ivanova N."/>
            <person name="Ovchinnikova G."/>
            <person name="Zeytun A."/>
            <person name="Detter J.C."/>
            <person name="Han C."/>
            <person name="Land M."/>
            <person name="Hauser L."/>
            <person name="Markowitz V."/>
            <person name="Cheng J.-F."/>
            <person name="Hugenholtz P."/>
            <person name="Woyke T."/>
            <person name="Wu D."/>
            <person name="Tindall B."/>
            <person name="Pomrenke H."/>
            <person name="Brambilla E."/>
            <person name="Klenk H.-P."/>
            <person name="Eisen J.A."/>
        </authorList>
    </citation>
    <scope>NUCLEOTIDE SEQUENCE [LARGE SCALE GENOMIC DNA]</scope>
    <source>
        <strain evidence="9">DSM 15883 / CIP 108006 / LMG 21964 / BA134</strain>
    </source>
</reference>
<evidence type="ECO:0000256" key="1">
    <source>
        <dbReference type="ARBA" id="ARBA00022553"/>
    </source>
</evidence>
<keyword evidence="3 8" id="KW-0238">DNA-binding</keyword>
<protein>
    <submittedName>
        <fullName evidence="8">Response regulator with CheY-like receiver domain and winged-helix DNA-binding domain</fullName>
    </submittedName>
</protein>
<keyword evidence="9" id="KW-1185">Reference proteome</keyword>
<dbReference type="Gene3D" id="3.40.50.2300">
    <property type="match status" value="1"/>
</dbReference>
<gene>
    <name evidence="8" type="ordered locus">Belba_0937</name>
</gene>
<dbReference type="GO" id="GO:0003700">
    <property type="term" value="F:DNA-binding transcription factor activity"/>
    <property type="evidence" value="ECO:0007669"/>
    <property type="project" value="InterPro"/>
</dbReference>
<dbReference type="PANTHER" id="PTHR43547:SF2">
    <property type="entry name" value="HYBRID SIGNAL TRANSDUCTION HISTIDINE KINASE C"/>
    <property type="match status" value="1"/>
</dbReference>
<dbReference type="Gene3D" id="1.10.10.60">
    <property type="entry name" value="Homeodomain-like"/>
    <property type="match status" value="1"/>
</dbReference>
<dbReference type="InterPro" id="IPR011006">
    <property type="entry name" value="CheY-like_superfamily"/>
</dbReference>
<sequence>MHALHVSSSTELIKNEKYFGQVHSNNFKAELPNILIVDDNKDIRQYVINHLSEEYNITEAISGNAALENLEYSIPDLIITDVMMPDGDGFFLLNTIRNNPEWAFLPVIFLTAKNQVEDKLQALEIGADAFLPKPFEMDELIGIIRHQFMLRKRLKAFYSNSESLETNYVFGFEHATLESNEESYLKSLFEIIQENLSDEKFSIESLAEKMNQSRSNLYRKVFALTKETPSNLLKRVRLERSAILLESRAGTVSEIAYSCGFNSIAHFSKIFKEKYGKSPSEYINSFIQEK</sequence>
<dbReference type="SMART" id="SM00342">
    <property type="entry name" value="HTH_ARAC"/>
    <property type="match status" value="1"/>
</dbReference>
<evidence type="ECO:0000313" key="8">
    <source>
        <dbReference type="EMBL" id="AFL83580.1"/>
    </source>
</evidence>
<dbReference type="KEGG" id="bbd:Belba_0937"/>
<dbReference type="InterPro" id="IPR018060">
    <property type="entry name" value="HTH_AraC"/>
</dbReference>
<dbReference type="eggNOG" id="COG0745">
    <property type="taxonomic scope" value="Bacteria"/>
</dbReference>
<accession>I3Z2W2</accession>
<feature type="domain" description="HTH araC/xylS-type" evidence="6">
    <location>
        <begin position="186"/>
        <end position="285"/>
    </location>
</feature>
<proteinExistence type="predicted"/>
<dbReference type="SUPFAM" id="SSF52172">
    <property type="entry name" value="CheY-like"/>
    <property type="match status" value="1"/>
</dbReference>
<keyword evidence="1 5" id="KW-0597">Phosphoprotein</keyword>
<evidence type="ECO:0000313" key="9">
    <source>
        <dbReference type="Proteomes" id="UP000006050"/>
    </source>
</evidence>
<dbReference type="Pfam" id="PF00072">
    <property type="entry name" value="Response_reg"/>
    <property type="match status" value="1"/>
</dbReference>
<dbReference type="PROSITE" id="PS00041">
    <property type="entry name" value="HTH_ARAC_FAMILY_1"/>
    <property type="match status" value="1"/>
</dbReference>
<dbReference type="InterPro" id="IPR009057">
    <property type="entry name" value="Homeodomain-like_sf"/>
</dbReference>
<keyword evidence="2" id="KW-0805">Transcription regulation</keyword>
<dbReference type="GO" id="GO:0043565">
    <property type="term" value="F:sequence-specific DNA binding"/>
    <property type="evidence" value="ECO:0007669"/>
    <property type="project" value="InterPro"/>
</dbReference>
<dbReference type="InterPro" id="IPR001789">
    <property type="entry name" value="Sig_transdc_resp-reg_receiver"/>
</dbReference>
<evidence type="ECO:0000256" key="5">
    <source>
        <dbReference type="PROSITE-ProRule" id="PRU00169"/>
    </source>
</evidence>
<dbReference type="GO" id="GO:0000155">
    <property type="term" value="F:phosphorelay sensor kinase activity"/>
    <property type="evidence" value="ECO:0007669"/>
    <property type="project" value="TreeGrafter"/>
</dbReference>
<dbReference type="PROSITE" id="PS01124">
    <property type="entry name" value="HTH_ARAC_FAMILY_2"/>
    <property type="match status" value="1"/>
</dbReference>
<dbReference type="RefSeq" id="WP_014771588.1">
    <property type="nucleotide sequence ID" value="NC_018010.1"/>
</dbReference>
<feature type="modified residue" description="4-aspartylphosphate" evidence="5">
    <location>
        <position position="81"/>
    </location>
</feature>